<proteinExistence type="predicted"/>
<evidence type="ECO:0000313" key="2">
    <source>
        <dbReference type="EMBL" id="VAX06994.1"/>
    </source>
</evidence>
<organism evidence="2">
    <name type="scientific">hydrothermal vent metagenome</name>
    <dbReference type="NCBI Taxonomy" id="652676"/>
    <lineage>
        <taxon>unclassified sequences</taxon>
        <taxon>metagenomes</taxon>
        <taxon>ecological metagenomes</taxon>
    </lineage>
</organism>
<gene>
    <name evidence="2" type="ORF">MNBD_ALPHA03-642</name>
</gene>
<accession>A0A3B1B4Q0</accession>
<dbReference type="Pfam" id="PF10098">
    <property type="entry name" value="DUF2336"/>
    <property type="match status" value="1"/>
</dbReference>
<evidence type="ECO:0008006" key="3">
    <source>
        <dbReference type="Google" id="ProtNLM"/>
    </source>
</evidence>
<reference evidence="2" key="1">
    <citation type="submission" date="2018-06" db="EMBL/GenBank/DDBJ databases">
        <authorList>
            <person name="Zhirakovskaya E."/>
        </authorList>
    </citation>
    <scope>NUCLEOTIDE SEQUENCE</scope>
</reference>
<sequence length="419" mass="47042">MLKNIFQRLRGENNKKYSYEEARDALEEQNKSDKTRLAGHEDTKPEILYYLATDQSPEVRRKIAINKNTPHQADDLLVKDEDGEVRQELARKIARMLPDLGEEEVTKIREQAINILETLASDQLPEVRRILSEELKTFDNVPKHIVMRLASDDLLEVCAPILEYSPLLSTEDLKEIIAATTVDGALVAIAKRSHVDEDTSEAITSSLDIPAVAALLANKNAQIREDTLDAIIEQATEIEALHRPLVSCANLSMRAIKRIAGFVASSLVSQMISSYDLNPDVAEDLLSRVRERIKDTNVGDADDRTLEEQAISFYEKGLLDDAFIENTVKNRQRELLFHCLSQMSKMPTASVRKIIGSKKARRVVALAWRCELNMRTAIKIQLEIACIPNSQILNAKGGQDYPLSEIDMNYDLALYDGGA</sequence>
<dbReference type="AlphaFoldDB" id="A0A3B1B4Q0"/>
<keyword evidence="1" id="KW-0175">Coiled coil</keyword>
<dbReference type="InterPro" id="IPR019285">
    <property type="entry name" value="DUF2336"/>
</dbReference>
<dbReference type="EMBL" id="UOFW01000190">
    <property type="protein sequence ID" value="VAX06994.1"/>
    <property type="molecule type" value="Genomic_DNA"/>
</dbReference>
<dbReference type="Gene3D" id="1.25.10.10">
    <property type="entry name" value="Leucine-rich Repeat Variant"/>
    <property type="match status" value="1"/>
</dbReference>
<dbReference type="InterPro" id="IPR016024">
    <property type="entry name" value="ARM-type_fold"/>
</dbReference>
<feature type="coiled-coil region" evidence="1">
    <location>
        <begin position="9"/>
        <end position="43"/>
    </location>
</feature>
<name>A0A3B1B4Q0_9ZZZZ</name>
<dbReference type="InterPro" id="IPR011989">
    <property type="entry name" value="ARM-like"/>
</dbReference>
<dbReference type="SUPFAM" id="SSF48371">
    <property type="entry name" value="ARM repeat"/>
    <property type="match status" value="2"/>
</dbReference>
<evidence type="ECO:0000256" key="1">
    <source>
        <dbReference type="SAM" id="Coils"/>
    </source>
</evidence>
<protein>
    <recommendedName>
        <fullName evidence="3">DUF2336 domain-containing protein</fullName>
    </recommendedName>
</protein>